<gene>
    <name evidence="2" type="ORF">CUJ83_13885</name>
</gene>
<dbReference type="SUPFAM" id="SSF50249">
    <property type="entry name" value="Nucleic acid-binding proteins"/>
    <property type="match status" value="1"/>
</dbReference>
<name>A0AAP2REA5_9EURY</name>
<dbReference type="Gene3D" id="2.40.50.1010">
    <property type="match status" value="1"/>
</dbReference>
<accession>A0AAP2REA5</accession>
<keyword evidence="1" id="KW-0472">Membrane</keyword>
<comment type="caution">
    <text evidence="2">The sequence shown here is derived from an EMBL/GenBank/DDBJ whole genome shotgun (WGS) entry which is preliminary data.</text>
</comment>
<organism evidence="2 3">
    <name type="scientific">Methanooceanicella nereidis</name>
    <dbReference type="NCBI Taxonomy" id="2052831"/>
    <lineage>
        <taxon>Archaea</taxon>
        <taxon>Methanobacteriati</taxon>
        <taxon>Methanobacteriota</taxon>
        <taxon>Stenosarchaea group</taxon>
        <taxon>Methanomicrobia</taxon>
        <taxon>Methanocellales</taxon>
        <taxon>Methanocellaceae</taxon>
        <taxon>Methanooceanicella</taxon>
    </lineage>
</organism>
<proteinExistence type="predicted"/>
<keyword evidence="2" id="KW-0238">DNA-binding</keyword>
<dbReference type="InterPro" id="IPR012340">
    <property type="entry name" value="NA-bd_OB-fold"/>
</dbReference>
<keyword evidence="3" id="KW-1185">Reference proteome</keyword>
<keyword evidence="1" id="KW-0812">Transmembrane</keyword>
<feature type="transmembrane region" description="Helical" evidence="1">
    <location>
        <begin position="12"/>
        <end position="30"/>
    </location>
</feature>
<dbReference type="EMBL" id="PGCK01000013">
    <property type="protein sequence ID" value="MCD1296089.1"/>
    <property type="molecule type" value="Genomic_DNA"/>
</dbReference>
<dbReference type="GO" id="GO:0003677">
    <property type="term" value="F:DNA binding"/>
    <property type="evidence" value="ECO:0007669"/>
    <property type="project" value="UniProtKB-KW"/>
</dbReference>
<dbReference type="Proteomes" id="UP001320159">
    <property type="component" value="Unassembled WGS sequence"/>
</dbReference>
<reference evidence="2 3" key="1">
    <citation type="submission" date="2017-11" db="EMBL/GenBank/DDBJ databases">
        <title>Isolation and Characterization of Family Methanocellaceae Species from Potential Methane Hydrate Area Offshore Southwestern Taiwan.</title>
        <authorList>
            <person name="Zhang W.-L."/>
            <person name="Chen W.-C."/>
            <person name="Lai M.-C."/>
            <person name="Chen S.-C."/>
        </authorList>
    </citation>
    <scope>NUCLEOTIDE SEQUENCE [LARGE SCALE GENOMIC DNA]</scope>
    <source>
        <strain evidence="2 3">CWC-04</strain>
    </source>
</reference>
<evidence type="ECO:0000256" key="1">
    <source>
        <dbReference type="SAM" id="Phobius"/>
    </source>
</evidence>
<evidence type="ECO:0000313" key="2">
    <source>
        <dbReference type="EMBL" id="MCD1296089.1"/>
    </source>
</evidence>
<protein>
    <submittedName>
        <fullName evidence="2">DNA-binding protein</fullName>
    </submittedName>
</protein>
<dbReference type="AlphaFoldDB" id="A0AAP2REA5"/>
<keyword evidence="1" id="KW-1133">Transmembrane helix</keyword>
<evidence type="ECO:0000313" key="3">
    <source>
        <dbReference type="Proteomes" id="UP001320159"/>
    </source>
</evidence>
<sequence>MLMRLQKGEIATIAILSCALFAIVSMFFLMGHETYQTYGPDSDVGDNVVVEGILLSKERTYTGGHLLLAVKSGSIIANVFVYSSCEDHYLFNGMSAGDHIKLKGTVKLYKGEKEVVAEKIMTNSN</sequence>